<evidence type="ECO:0000313" key="7">
    <source>
        <dbReference type="Proteomes" id="UP000663880"/>
    </source>
</evidence>
<dbReference type="PROSITE" id="PS51700">
    <property type="entry name" value="SEPARIN"/>
    <property type="match status" value="1"/>
</dbReference>
<evidence type="ECO:0000256" key="1">
    <source>
        <dbReference type="ARBA" id="ARBA00000451"/>
    </source>
</evidence>
<proteinExistence type="predicted"/>
<dbReference type="PANTHER" id="PTHR12792:SF0">
    <property type="entry name" value="SEPARIN"/>
    <property type="match status" value="1"/>
</dbReference>
<keyword evidence="3" id="KW-0378">Hydrolase</keyword>
<dbReference type="GO" id="GO:0006508">
    <property type="term" value="P:proteolysis"/>
    <property type="evidence" value="ECO:0007669"/>
    <property type="project" value="InterPro"/>
</dbReference>
<dbReference type="Proteomes" id="UP000663880">
    <property type="component" value="Unassembled WGS sequence"/>
</dbReference>
<dbReference type="EMBL" id="CAJOBZ010000029">
    <property type="protein sequence ID" value="CAF4885800.1"/>
    <property type="molecule type" value="Genomic_DNA"/>
</dbReference>
<keyword evidence="7" id="KW-1185">Reference proteome</keyword>
<dbReference type="InterPro" id="IPR030397">
    <property type="entry name" value="SEPARIN_core_dom"/>
</dbReference>
<dbReference type="GO" id="GO:0051307">
    <property type="term" value="P:meiotic chromosome separation"/>
    <property type="evidence" value="ECO:0007669"/>
    <property type="project" value="TreeGrafter"/>
</dbReference>
<dbReference type="PANTHER" id="PTHR12792">
    <property type="entry name" value="EXTRA SPINDLE POLES 1-RELATED"/>
    <property type="match status" value="1"/>
</dbReference>
<dbReference type="Pfam" id="PF03568">
    <property type="entry name" value="Separin_C"/>
    <property type="match status" value="1"/>
</dbReference>
<accession>A0A821U950</accession>
<gene>
    <name evidence="6" type="ORF">PMACD_LOCUS10020</name>
</gene>
<dbReference type="GO" id="GO:0005634">
    <property type="term" value="C:nucleus"/>
    <property type="evidence" value="ECO:0007669"/>
    <property type="project" value="InterPro"/>
</dbReference>
<evidence type="ECO:0000256" key="4">
    <source>
        <dbReference type="ARBA" id="ARBA00022829"/>
    </source>
</evidence>
<evidence type="ECO:0000313" key="6">
    <source>
        <dbReference type="EMBL" id="CAF4885800.1"/>
    </source>
</evidence>
<dbReference type="OrthoDB" id="10255632at2759"/>
<protein>
    <recommendedName>
        <fullName evidence="2">separase</fullName>
        <ecNumber evidence="2">3.4.22.49</ecNumber>
    </recommendedName>
</protein>
<organism evidence="6 7">
    <name type="scientific">Pieris macdunnoughi</name>
    <dbReference type="NCBI Taxonomy" id="345717"/>
    <lineage>
        <taxon>Eukaryota</taxon>
        <taxon>Metazoa</taxon>
        <taxon>Ecdysozoa</taxon>
        <taxon>Arthropoda</taxon>
        <taxon>Hexapoda</taxon>
        <taxon>Insecta</taxon>
        <taxon>Pterygota</taxon>
        <taxon>Neoptera</taxon>
        <taxon>Endopterygota</taxon>
        <taxon>Lepidoptera</taxon>
        <taxon>Glossata</taxon>
        <taxon>Ditrysia</taxon>
        <taxon>Papilionoidea</taxon>
        <taxon>Pieridae</taxon>
        <taxon>Pierinae</taxon>
        <taxon>Pieris</taxon>
    </lineage>
</organism>
<evidence type="ECO:0000256" key="2">
    <source>
        <dbReference type="ARBA" id="ARBA00012489"/>
    </source>
</evidence>
<sequence length="681" mass="77532">MEDFDIFDENEFEPPVYKKILNEFMESMPPMPCSANYQSGRRLNGEECLVENKEDYGFNFSESVSAAVRSLAVYRDDQQNVTSADPGIDALKLMHLFTKSSHKISPTPLKKEDKYLEDFLKDVACESHVSSMKDDPDMPFHKKYIRFGTHNNVKNLLMILDELPKEWTIIQLTSRYNPEENVKPFDEFKTDISSIFITMFTNHYVDKPMSVLIPANITKEGEKPLFKELYSLLDDNYKTIESAQYLNNKRLIKNYWSQRDDIDLRMKGVLNMMDKEWLGGWCSLLTGKLVDSKLKNKIIHYVDSAISDWGFIKLTTKQKILLYNLMDCSPVLSSQQIKSCIRQILTEHGDTEELRTFKRDIKCLDCDSDFRFSSELCLNCLSKCFEEIHKFSVVDGIKAFSQVAMKIKDDLDFREARRHPVILIVDELLDSFPWESLPALNPHPITRMENIHFLYYLYKTHEDSIVDGYFLTKSEVGRYVINPDKDLQRMQLRMQSFIEFWCGDWKGRIAEPPAPGELLEYLNAADIFLYCGHGDGVGAVCSGSGVCRGRCVCVLSGCGSVRLSGASGRAPPAAPHQHLHVAGCPCVVGMLWEVTDLEVDKVVSTLVALSVSSKAPLDWKCVGKAKWSQGEIDTNVEQKPRSPPEQNLLLAISKARQATNYLMISTSIVSRGLPVKIIDTP</sequence>
<feature type="domain" description="Peptidase C50" evidence="5">
    <location>
        <begin position="474"/>
        <end position="569"/>
    </location>
</feature>
<dbReference type="GO" id="GO:0072686">
    <property type="term" value="C:mitotic spindle"/>
    <property type="evidence" value="ECO:0007669"/>
    <property type="project" value="TreeGrafter"/>
</dbReference>
<evidence type="ECO:0000256" key="3">
    <source>
        <dbReference type="ARBA" id="ARBA00022801"/>
    </source>
</evidence>
<dbReference type="AlphaFoldDB" id="A0A821U950"/>
<dbReference type="GO" id="GO:0004197">
    <property type="term" value="F:cysteine-type endopeptidase activity"/>
    <property type="evidence" value="ECO:0007669"/>
    <property type="project" value="InterPro"/>
</dbReference>
<evidence type="ECO:0000259" key="5">
    <source>
        <dbReference type="PROSITE" id="PS51700"/>
    </source>
</evidence>
<dbReference type="EC" id="3.4.22.49" evidence="2"/>
<reference evidence="6" key="1">
    <citation type="submission" date="2021-02" db="EMBL/GenBank/DDBJ databases">
        <authorList>
            <person name="Steward A R."/>
        </authorList>
    </citation>
    <scope>NUCLEOTIDE SEQUENCE</scope>
</reference>
<comment type="caution">
    <text evidence="6">The sequence shown here is derived from an EMBL/GenBank/DDBJ whole genome shotgun (WGS) entry which is preliminary data.</text>
</comment>
<name>A0A821U950_9NEOP</name>
<dbReference type="GO" id="GO:0005737">
    <property type="term" value="C:cytoplasm"/>
    <property type="evidence" value="ECO:0007669"/>
    <property type="project" value="TreeGrafter"/>
</dbReference>
<comment type="catalytic activity">
    <reaction evidence="1">
        <text>All bonds known to be hydrolyzed by this endopeptidase have arginine in P1 and an acidic residue in P4. P6 is often occupied by an acidic residue or by a hydroxy-amino-acid residue, the phosphorylation of which enhances cleavage.</text>
        <dbReference type="EC" id="3.4.22.49"/>
    </reaction>
</comment>
<keyword evidence="4" id="KW-0159">Chromosome partition</keyword>
<dbReference type="InterPro" id="IPR005314">
    <property type="entry name" value="Peptidase_C50"/>
</dbReference>